<proteinExistence type="predicted"/>
<comment type="caution">
    <text evidence="3">The sequence shown here is derived from an EMBL/GenBank/DDBJ whole genome shotgun (WGS) entry which is preliminary data.</text>
</comment>
<dbReference type="SUPFAM" id="SSF53474">
    <property type="entry name" value="alpha/beta-Hydrolases"/>
    <property type="match status" value="1"/>
</dbReference>
<sequence>MATVTSSSHVVEVNGLACRYLQWGDADSPPVLLLHGLRSYARTWEPVAQTLSGSHLLIAPDFRGRGESAWDPQRSYRTDTYVSDIEHLVALLGLERFAIVGHSMGGTVAYTYAARHPDQVAALVIEDIGPGSSTETSGATRILSEMADTPARFGSLEEVRAYWRGIRPAITEEALASRIENTVRPLGDGAFEWRLDMAGIAEARRNVDSTEAADLWSCVDTLRCPTLVVRGARSDFLPADTCDQMARRQPLLRWVQVPDAGHYVHDDNPAAFIDLVRGFLAARQP</sequence>
<evidence type="ECO:0000256" key="1">
    <source>
        <dbReference type="ARBA" id="ARBA00022801"/>
    </source>
</evidence>
<dbReference type="EMBL" id="BAAAQM010000004">
    <property type="protein sequence ID" value="GAA1957725.1"/>
    <property type="molecule type" value="Genomic_DNA"/>
</dbReference>
<dbReference type="Pfam" id="PF12697">
    <property type="entry name" value="Abhydrolase_6"/>
    <property type="match status" value="1"/>
</dbReference>
<dbReference type="InterPro" id="IPR000639">
    <property type="entry name" value="Epox_hydrolase-like"/>
</dbReference>
<reference evidence="4" key="1">
    <citation type="journal article" date="2019" name="Int. J. Syst. Evol. Microbiol.">
        <title>The Global Catalogue of Microorganisms (GCM) 10K type strain sequencing project: providing services to taxonomists for standard genome sequencing and annotation.</title>
        <authorList>
            <consortium name="The Broad Institute Genomics Platform"/>
            <consortium name="The Broad Institute Genome Sequencing Center for Infectious Disease"/>
            <person name="Wu L."/>
            <person name="Ma J."/>
        </authorList>
    </citation>
    <scope>NUCLEOTIDE SEQUENCE [LARGE SCALE GENOMIC DNA]</scope>
    <source>
        <strain evidence="4">JCM 16013</strain>
    </source>
</reference>
<gene>
    <name evidence="3" type="ORF">GCM10009838_12200</name>
</gene>
<dbReference type="PANTHER" id="PTHR43798">
    <property type="entry name" value="MONOACYLGLYCEROL LIPASE"/>
    <property type="match status" value="1"/>
</dbReference>
<dbReference type="Proteomes" id="UP001499854">
    <property type="component" value="Unassembled WGS sequence"/>
</dbReference>
<dbReference type="InterPro" id="IPR000073">
    <property type="entry name" value="AB_hydrolase_1"/>
</dbReference>
<evidence type="ECO:0000259" key="2">
    <source>
        <dbReference type="Pfam" id="PF12697"/>
    </source>
</evidence>
<name>A0ABP5C7W5_9ACTN</name>
<evidence type="ECO:0000313" key="3">
    <source>
        <dbReference type="EMBL" id="GAA1957725.1"/>
    </source>
</evidence>
<dbReference type="PRINTS" id="PR00412">
    <property type="entry name" value="EPOXHYDRLASE"/>
</dbReference>
<accession>A0ABP5C7W5</accession>
<dbReference type="InterPro" id="IPR029058">
    <property type="entry name" value="AB_hydrolase_fold"/>
</dbReference>
<keyword evidence="4" id="KW-1185">Reference proteome</keyword>
<dbReference type="GO" id="GO:0016787">
    <property type="term" value="F:hydrolase activity"/>
    <property type="evidence" value="ECO:0007669"/>
    <property type="project" value="UniProtKB-KW"/>
</dbReference>
<dbReference type="InterPro" id="IPR050266">
    <property type="entry name" value="AB_hydrolase_sf"/>
</dbReference>
<protein>
    <submittedName>
        <fullName evidence="3">Alpha/beta hydrolase</fullName>
    </submittedName>
</protein>
<dbReference type="Gene3D" id="3.40.50.1820">
    <property type="entry name" value="alpha/beta hydrolase"/>
    <property type="match status" value="1"/>
</dbReference>
<evidence type="ECO:0000313" key="4">
    <source>
        <dbReference type="Proteomes" id="UP001499854"/>
    </source>
</evidence>
<dbReference type="PRINTS" id="PR00111">
    <property type="entry name" value="ABHYDROLASE"/>
</dbReference>
<organism evidence="3 4">
    <name type="scientific">Catenulispora subtropica</name>
    <dbReference type="NCBI Taxonomy" id="450798"/>
    <lineage>
        <taxon>Bacteria</taxon>
        <taxon>Bacillati</taxon>
        <taxon>Actinomycetota</taxon>
        <taxon>Actinomycetes</taxon>
        <taxon>Catenulisporales</taxon>
        <taxon>Catenulisporaceae</taxon>
        <taxon>Catenulispora</taxon>
    </lineage>
</organism>
<keyword evidence="1 3" id="KW-0378">Hydrolase</keyword>
<feature type="domain" description="AB hydrolase-1" evidence="2">
    <location>
        <begin position="31"/>
        <end position="274"/>
    </location>
</feature>
<dbReference type="PANTHER" id="PTHR43798:SF31">
    <property type="entry name" value="AB HYDROLASE SUPERFAMILY PROTEIN YCLE"/>
    <property type="match status" value="1"/>
</dbReference>
<dbReference type="RefSeq" id="WP_344655918.1">
    <property type="nucleotide sequence ID" value="NZ_BAAAQM010000004.1"/>
</dbReference>